<comment type="similarity">
    <text evidence="1">Belongs to the CdaR family.</text>
</comment>
<dbReference type="RefSeq" id="WP_369229344.1">
    <property type="nucleotide sequence ID" value="NZ_CP163435.1"/>
</dbReference>
<gene>
    <name evidence="5" type="ORF">AB5J56_01905</name>
</gene>
<dbReference type="AlphaFoldDB" id="A0AB39NZP5"/>
<sequence>MHVTASRRLVAELAKILLGRLDAIAAEMAELTYENIEFYRTMVVRPEDLRASMRHNFHGSISYLADPDAPSIDLSGPAETGRKRALQNAPLPEILRAYRLGAQHLWEQLLHEARKLGGDAPDALLESAGQIWEISDAQSSVLTNAYRETLAERMVETDRRRSALVAELIDGPSSDSDTIWEVARMLDFPFQGSFLVVTAEALTVGDPPLPGLDSQLRALDVASAWRAQPGSETGVLSCPQRQPVERILDAVRAIATGRVGVSPLYDRLDQTSRALRYAQVAAQSLSPGSAAVRQLDDTPLTELVMHNLETTQRAVHRILGGVLSLPEDDRTTLLATARAWLGAHGSAAEAGRALYCHQNTVRYRMHRLEEFLRGPLDDPRIVAELSMALDAVGTFPTLLEQRPLPLAP</sequence>
<dbReference type="InterPro" id="IPR025736">
    <property type="entry name" value="PucR_C-HTH_dom"/>
</dbReference>
<organism evidence="5">
    <name type="scientific">Streptomyces sp. R21</name>
    <dbReference type="NCBI Taxonomy" id="3238627"/>
    <lineage>
        <taxon>Bacteria</taxon>
        <taxon>Bacillati</taxon>
        <taxon>Actinomycetota</taxon>
        <taxon>Actinomycetes</taxon>
        <taxon>Kitasatosporales</taxon>
        <taxon>Streptomycetaceae</taxon>
        <taxon>Streptomyces</taxon>
    </lineage>
</organism>
<dbReference type="PANTHER" id="PTHR33744">
    <property type="entry name" value="CARBOHYDRATE DIACID REGULATOR"/>
    <property type="match status" value="1"/>
</dbReference>
<evidence type="ECO:0000259" key="2">
    <source>
        <dbReference type="Pfam" id="PF13556"/>
    </source>
</evidence>
<evidence type="ECO:0000256" key="1">
    <source>
        <dbReference type="ARBA" id="ARBA00006754"/>
    </source>
</evidence>
<evidence type="ECO:0000259" key="4">
    <source>
        <dbReference type="Pfam" id="PF17853"/>
    </source>
</evidence>
<reference evidence="5" key="1">
    <citation type="submission" date="2024-07" db="EMBL/GenBank/DDBJ databases">
        <authorList>
            <person name="Yu S.T."/>
        </authorList>
    </citation>
    <scope>NUCLEOTIDE SEQUENCE</scope>
    <source>
        <strain evidence="5">R21</strain>
    </source>
</reference>
<dbReference type="Pfam" id="PF14361">
    <property type="entry name" value="RsbRD_N"/>
    <property type="match status" value="1"/>
</dbReference>
<accession>A0AB39NZP5</accession>
<proteinExistence type="inferred from homology"/>
<dbReference type="EMBL" id="CP163435">
    <property type="protein sequence ID" value="XDQ23534.1"/>
    <property type="molecule type" value="Genomic_DNA"/>
</dbReference>
<feature type="domain" description="RsbT co-antagonist protein RsbRD N-terminal" evidence="3">
    <location>
        <begin position="22"/>
        <end position="161"/>
    </location>
</feature>
<dbReference type="InterPro" id="IPR041522">
    <property type="entry name" value="CdaR_GGDEF"/>
</dbReference>
<dbReference type="InterPro" id="IPR051448">
    <property type="entry name" value="CdaR-like_regulators"/>
</dbReference>
<dbReference type="Gene3D" id="1.10.10.2840">
    <property type="entry name" value="PucR C-terminal helix-turn-helix domain"/>
    <property type="match status" value="1"/>
</dbReference>
<dbReference type="InterPro" id="IPR042070">
    <property type="entry name" value="PucR_C-HTH_sf"/>
</dbReference>
<feature type="domain" description="PucR C-terminal helix-turn-helix" evidence="2">
    <location>
        <begin position="333"/>
        <end position="391"/>
    </location>
</feature>
<name>A0AB39NZP5_9ACTN</name>
<evidence type="ECO:0000313" key="5">
    <source>
        <dbReference type="EMBL" id="XDQ23534.1"/>
    </source>
</evidence>
<dbReference type="Pfam" id="PF17853">
    <property type="entry name" value="GGDEF_2"/>
    <property type="match status" value="1"/>
</dbReference>
<evidence type="ECO:0000259" key="3">
    <source>
        <dbReference type="Pfam" id="PF14361"/>
    </source>
</evidence>
<dbReference type="InterPro" id="IPR025751">
    <property type="entry name" value="RsbRD_N_dom"/>
</dbReference>
<feature type="domain" description="CdaR GGDEF-like" evidence="4">
    <location>
        <begin position="174"/>
        <end position="283"/>
    </location>
</feature>
<dbReference type="PANTHER" id="PTHR33744:SF1">
    <property type="entry name" value="DNA-BINDING TRANSCRIPTIONAL ACTIVATOR ADER"/>
    <property type="match status" value="1"/>
</dbReference>
<dbReference type="Pfam" id="PF13556">
    <property type="entry name" value="HTH_30"/>
    <property type="match status" value="1"/>
</dbReference>
<protein>
    <submittedName>
        <fullName evidence="5">PucR family transcriptional regulator</fullName>
    </submittedName>
</protein>